<dbReference type="Proteomes" id="UP000614424">
    <property type="component" value="Unassembled WGS sequence"/>
</dbReference>
<dbReference type="AlphaFoldDB" id="A0A8J6NG78"/>
<feature type="binding site" evidence="5 9">
    <location>
        <position position="267"/>
    </location>
    <ligand>
        <name>Zn(2+)</name>
        <dbReference type="ChEBI" id="CHEBI:29105"/>
    </ligand>
</feature>
<proteinExistence type="inferred from homology"/>
<comment type="catalytic activity">
    <reaction evidence="5">
        <text>L-histidinol + 2 NAD(+) + H2O = L-histidine + 2 NADH + 3 H(+)</text>
        <dbReference type="Rhea" id="RHEA:20641"/>
        <dbReference type="ChEBI" id="CHEBI:15377"/>
        <dbReference type="ChEBI" id="CHEBI:15378"/>
        <dbReference type="ChEBI" id="CHEBI:57540"/>
        <dbReference type="ChEBI" id="CHEBI:57595"/>
        <dbReference type="ChEBI" id="CHEBI:57699"/>
        <dbReference type="ChEBI" id="CHEBI:57945"/>
        <dbReference type="EC" id="1.1.1.23"/>
    </reaction>
</comment>
<name>A0A8J6NG78_9BACT</name>
<feature type="binding site" evidence="5 8">
    <location>
        <position position="267"/>
    </location>
    <ligand>
        <name>substrate</name>
    </ligand>
</feature>
<evidence type="ECO:0000256" key="7">
    <source>
        <dbReference type="PIRSR" id="PIRSR000099-1"/>
    </source>
</evidence>
<dbReference type="InterPro" id="IPR022695">
    <property type="entry name" value="Histidinol_DH_monofunct"/>
</dbReference>
<dbReference type="UniPathway" id="UPA00031">
    <property type="reaction ID" value="UER00014"/>
</dbReference>
<dbReference type="GO" id="GO:0051287">
    <property type="term" value="F:NAD binding"/>
    <property type="evidence" value="ECO:0007669"/>
    <property type="project" value="InterPro"/>
</dbReference>
<dbReference type="Gene3D" id="3.40.50.1980">
    <property type="entry name" value="Nitrogenase molybdenum iron protein domain"/>
    <property type="match status" value="2"/>
</dbReference>
<dbReference type="HAMAP" id="MF_01024">
    <property type="entry name" value="HisD"/>
    <property type="match status" value="1"/>
</dbReference>
<keyword evidence="2 5" id="KW-0479">Metal-binding</keyword>
<keyword evidence="3 5" id="KW-0862">Zinc</keyword>
<dbReference type="Gene3D" id="1.20.5.1300">
    <property type="match status" value="1"/>
</dbReference>
<protein>
    <recommendedName>
        <fullName evidence="5">Histidinol dehydrogenase</fullName>
        <shortName evidence="5">HDH</shortName>
        <ecNumber evidence="5">1.1.1.23</ecNumber>
    </recommendedName>
</protein>
<feature type="binding site" evidence="5 9">
    <location>
        <position position="366"/>
    </location>
    <ligand>
        <name>Zn(2+)</name>
        <dbReference type="ChEBI" id="CHEBI:29105"/>
    </ligand>
</feature>
<reference evidence="11 12" key="1">
    <citation type="submission" date="2020-08" db="EMBL/GenBank/DDBJ databases">
        <title>Bridging the membrane lipid divide: bacteria of the FCB group superphylum have the potential to synthesize archaeal ether lipids.</title>
        <authorList>
            <person name="Villanueva L."/>
            <person name="Von Meijenfeldt F.A.B."/>
            <person name="Westbye A.B."/>
            <person name="Yadav S."/>
            <person name="Hopmans E.C."/>
            <person name="Dutilh B.E."/>
            <person name="Sinninghe Damste J.S."/>
        </authorList>
    </citation>
    <scope>NUCLEOTIDE SEQUENCE [LARGE SCALE GENOMIC DNA]</scope>
    <source>
        <strain evidence="11">NIOZ-UU47</strain>
    </source>
</reference>
<dbReference type="GO" id="GO:0008270">
    <property type="term" value="F:zinc ion binding"/>
    <property type="evidence" value="ECO:0007669"/>
    <property type="project" value="UniProtKB-UniRule"/>
</dbReference>
<feature type="binding site" evidence="5 8">
    <location>
        <position position="242"/>
    </location>
    <ligand>
        <name>substrate</name>
    </ligand>
</feature>
<evidence type="ECO:0000256" key="9">
    <source>
        <dbReference type="PIRSR" id="PIRSR000099-4"/>
    </source>
</evidence>
<keyword evidence="5" id="KW-0368">Histidine biosynthesis</keyword>
<evidence type="ECO:0000256" key="4">
    <source>
        <dbReference type="ARBA" id="ARBA00023002"/>
    </source>
</evidence>
<dbReference type="SUPFAM" id="SSF53720">
    <property type="entry name" value="ALDH-like"/>
    <property type="match status" value="1"/>
</dbReference>
<comment type="function">
    <text evidence="5">Catalyzes the sequential NAD-dependent oxidations of L-histidinol to L-histidinaldehyde and then to L-histidine.</text>
</comment>
<accession>A0A8J6NG78</accession>
<dbReference type="PIRSF" id="PIRSF000099">
    <property type="entry name" value="Histidinol_dh"/>
    <property type="match status" value="1"/>
</dbReference>
<feature type="binding site" evidence="5 9">
    <location>
        <position position="264"/>
    </location>
    <ligand>
        <name>Zn(2+)</name>
        <dbReference type="ChEBI" id="CHEBI:29105"/>
    </ligand>
</feature>
<feature type="active site" description="Proton acceptor" evidence="5 7">
    <location>
        <position position="332"/>
    </location>
</feature>
<dbReference type="PRINTS" id="PR00083">
    <property type="entry name" value="HOLDHDRGNASE"/>
</dbReference>
<feature type="binding site" evidence="5 8">
    <location>
        <position position="264"/>
    </location>
    <ligand>
        <name>substrate</name>
    </ligand>
</feature>
<evidence type="ECO:0000313" key="11">
    <source>
        <dbReference type="EMBL" id="MBC8318915.1"/>
    </source>
</evidence>
<comment type="caution">
    <text evidence="11">The sequence shown here is derived from an EMBL/GenBank/DDBJ whole genome shotgun (WGS) entry which is preliminary data.</text>
</comment>
<dbReference type="InterPro" id="IPR016161">
    <property type="entry name" value="Ald_DH/histidinol_DH"/>
</dbReference>
<dbReference type="EC" id="1.1.1.23" evidence="5"/>
<dbReference type="PANTHER" id="PTHR21256">
    <property type="entry name" value="HISTIDINOL DEHYDROGENASE HDH"/>
    <property type="match status" value="1"/>
</dbReference>
<dbReference type="PANTHER" id="PTHR21256:SF2">
    <property type="entry name" value="HISTIDINE BIOSYNTHESIS TRIFUNCTIONAL PROTEIN"/>
    <property type="match status" value="1"/>
</dbReference>
<feature type="binding site" evidence="5 8">
    <location>
        <position position="425"/>
    </location>
    <ligand>
        <name>substrate</name>
    </ligand>
</feature>
<dbReference type="InterPro" id="IPR012131">
    <property type="entry name" value="Hstdl_DH"/>
</dbReference>
<comment type="cofactor">
    <cofactor evidence="5 9">
        <name>Zn(2+)</name>
        <dbReference type="ChEBI" id="CHEBI:29105"/>
    </cofactor>
    <text evidence="5 9">Binds 1 zinc ion per subunit.</text>
</comment>
<dbReference type="EMBL" id="JACNJZ010000197">
    <property type="protein sequence ID" value="MBC8318915.1"/>
    <property type="molecule type" value="Genomic_DNA"/>
</dbReference>
<organism evidence="11 12">
    <name type="scientific">Candidatus Desulfobia pelagia</name>
    <dbReference type="NCBI Taxonomy" id="2841692"/>
    <lineage>
        <taxon>Bacteria</taxon>
        <taxon>Pseudomonadati</taxon>
        <taxon>Thermodesulfobacteriota</taxon>
        <taxon>Desulfobulbia</taxon>
        <taxon>Desulfobulbales</taxon>
        <taxon>Desulfobulbaceae</taxon>
        <taxon>Candidatus Desulfobia</taxon>
    </lineage>
</organism>
<dbReference type="FunFam" id="3.40.50.1980:FF:000026">
    <property type="entry name" value="Histidinol dehydrogenase"/>
    <property type="match status" value="1"/>
</dbReference>
<dbReference type="GO" id="GO:0004399">
    <property type="term" value="F:histidinol dehydrogenase activity"/>
    <property type="evidence" value="ECO:0007669"/>
    <property type="project" value="UniProtKB-UniRule"/>
</dbReference>
<feature type="binding site" evidence="5 9">
    <location>
        <position position="425"/>
    </location>
    <ligand>
        <name>Zn(2+)</name>
        <dbReference type="ChEBI" id="CHEBI:29105"/>
    </ligand>
</feature>
<evidence type="ECO:0000256" key="2">
    <source>
        <dbReference type="ARBA" id="ARBA00022723"/>
    </source>
</evidence>
<dbReference type="GO" id="GO:0005829">
    <property type="term" value="C:cytosol"/>
    <property type="evidence" value="ECO:0007669"/>
    <property type="project" value="TreeGrafter"/>
</dbReference>
<evidence type="ECO:0000256" key="1">
    <source>
        <dbReference type="ARBA" id="ARBA00010178"/>
    </source>
</evidence>
<dbReference type="InterPro" id="IPR001692">
    <property type="entry name" value="Histidinol_DH_CS"/>
</dbReference>
<feature type="binding site" evidence="5 8">
    <location>
        <position position="420"/>
    </location>
    <ligand>
        <name>substrate</name>
    </ligand>
</feature>
<evidence type="ECO:0000256" key="3">
    <source>
        <dbReference type="ARBA" id="ARBA00022833"/>
    </source>
</evidence>
<dbReference type="NCBIfam" id="TIGR00069">
    <property type="entry name" value="hisD"/>
    <property type="match status" value="1"/>
</dbReference>
<dbReference type="CDD" id="cd06572">
    <property type="entry name" value="Histidinol_dh"/>
    <property type="match status" value="1"/>
</dbReference>
<comment type="pathway">
    <text evidence="5">Amino-acid biosynthesis; L-histidine biosynthesis; L-histidine from 5-phospho-alpha-D-ribose 1-diphosphate: step 9/9.</text>
</comment>
<feature type="active site" description="Proton acceptor" evidence="5 7">
    <location>
        <position position="333"/>
    </location>
</feature>
<dbReference type="Pfam" id="PF00815">
    <property type="entry name" value="Histidinol_dh"/>
    <property type="match status" value="1"/>
</dbReference>
<evidence type="ECO:0000256" key="8">
    <source>
        <dbReference type="PIRSR" id="PIRSR000099-3"/>
    </source>
</evidence>
<dbReference type="FunFam" id="3.40.50.1980:FF:000001">
    <property type="entry name" value="Histidinol dehydrogenase"/>
    <property type="match status" value="1"/>
</dbReference>
<keyword evidence="5" id="KW-0520">NAD</keyword>
<evidence type="ECO:0000256" key="6">
    <source>
        <dbReference type="PIRNR" id="PIRNR000099"/>
    </source>
</evidence>
<evidence type="ECO:0000256" key="5">
    <source>
        <dbReference type="HAMAP-Rule" id="MF_01024"/>
    </source>
</evidence>
<evidence type="ECO:0000256" key="10">
    <source>
        <dbReference type="RuleBase" id="RU004175"/>
    </source>
</evidence>
<dbReference type="PROSITE" id="PS00611">
    <property type="entry name" value="HISOL_DEHYDROGENASE"/>
    <property type="match status" value="1"/>
</dbReference>
<feature type="binding site" evidence="5 8">
    <location>
        <position position="333"/>
    </location>
    <ligand>
        <name>substrate</name>
    </ligand>
</feature>
<comment type="caution">
    <text evidence="5">Lacks conserved residue(s) required for the propagation of feature annotation.</text>
</comment>
<dbReference type="GO" id="GO:0000105">
    <property type="term" value="P:L-histidine biosynthetic process"/>
    <property type="evidence" value="ECO:0007669"/>
    <property type="project" value="UniProtKB-UniRule"/>
</dbReference>
<keyword evidence="4 5" id="KW-0560">Oxidoreductase</keyword>
<gene>
    <name evidence="5 11" type="primary">hisD</name>
    <name evidence="11" type="ORF">H8E41_13510</name>
</gene>
<keyword evidence="5" id="KW-0028">Amino-acid biosynthesis</keyword>
<comment type="similarity">
    <text evidence="1 5 6 10">Belongs to the histidinol dehydrogenase family.</text>
</comment>
<feature type="binding site" evidence="5 8">
    <location>
        <position position="366"/>
    </location>
    <ligand>
        <name>substrate</name>
    </ligand>
</feature>
<sequence>MIITPYSTSSTEGKQQLASLADRFQLADSSCQQNVTDILNDIRTRGDDALLEYTRKFDAPGMTIDQLKVTDDELQSAYGQVDDALMASLTLAKDRIQTFHEREMDDSWILTREDGTITGRLVRPVSSAGLYVPGGQGGKTPLVSSVLMNGIPAGIAGVARRVMVTPPNENGAVNPALLVAAQEIGITEIYKTGSAWAIAALAFGTASIAPVDVIVGPGNQYVTEAKRQVMGRVRIDMIAGPSEVLIVADEYATPAFIAADMLAQAEHDPQALAILLTTSEAVAHETVKELELQLSRLSREDIARKSLIDRGVILITHDVDEAIDLANDIAIEHLELMLTEPFEWLPKINHAGAIFLGNYSPEACGDYVAGPNHVLPTMGTARISSALGVETFLKKSSLISYSRQAFLNDAGHIQNLANLEGLTAHARSVTERLKLIEN</sequence>
<evidence type="ECO:0000313" key="12">
    <source>
        <dbReference type="Proteomes" id="UP000614424"/>
    </source>
</evidence>